<dbReference type="GO" id="GO:0003677">
    <property type="term" value="F:DNA binding"/>
    <property type="evidence" value="ECO:0007669"/>
    <property type="project" value="InterPro"/>
</dbReference>
<evidence type="ECO:0000259" key="1">
    <source>
        <dbReference type="SMART" id="SM01321"/>
    </source>
</evidence>
<dbReference type="InterPro" id="IPR002686">
    <property type="entry name" value="Transposase_17"/>
</dbReference>
<dbReference type="PANTHER" id="PTHR34322">
    <property type="entry name" value="TRANSPOSASE, Y1_TNP DOMAIN-CONTAINING"/>
    <property type="match status" value="1"/>
</dbReference>
<dbReference type="Gene3D" id="3.30.70.1290">
    <property type="entry name" value="Transposase IS200-like"/>
    <property type="match status" value="1"/>
</dbReference>
<organism evidence="2 3">
    <name type="scientific">Spiribacter salinus</name>
    <dbReference type="NCBI Taxonomy" id="1335746"/>
    <lineage>
        <taxon>Bacteria</taxon>
        <taxon>Pseudomonadati</taxon>
        <taxon>Pseudomonadota</taxon>
        <taxon>Gammaproteobacteria</taxon>
        <taxon>Chromatiales</taxon>
        <taxon>Ectothiorhodospiraceae</taxon>
        <taxon>Spiribacter</taxon>
    </lineage>
</organism>
<dbReference type="EMBL" id="VIFK01000320">
    <property type="protein sequence ID" value="TQE97104.1"/>
    <property type="molecule type" value="Genomic_DNA"/>
</dbReference>
<dbReference type="Proteomes" id="UP000315400">
    <property type="component" value="Unassembled WGS sequence"/>
</dbReference>
<name>A0A540VK29_9GAMM</name>
<accession>A0A540VK29</accession>
<dbReference type="GO" id="GO:0004803">
    <property type="term" value="F:transposase activity"/>
    <property type="evidence" value="ECO:0007669"/>
    <property type="project" value="InterPro"/>
</dbReference>
<feature type="domain" description="Transposase IS200-like" evidence="1">
    <location>
        <begin position="9"/>
        <end position="123"/>
    </location>
</feature>
<evidence type="ECO:0000313" key="3">
    <source>
        <dbReference type="Proteomes" id="UP000315400"/>
    </source>
</evidence>
<comment type="caution">
    <text evidence="2">The sequence shown here is derived from an EMBL/GenBank/DDBJ whole genome shotgun (WGS) entry which is preliminary data.</text>
</comment>
<evidence type="ECO:0000313" key="2">
    <source>
        <dbReference type="EMBL" id="TQE97104.1"/>
    </source>
</evidence>
<dbReference type="PANTHER" id="PTHR34322:SF2">
    <property type="entry name" value="TRANSPOSASE IS200-LIKE DOMAIN-CONTAINING PROTEIN"/>
    <property type="match status" value="1"/>
</dbReference>
<protein>
    <submittedName>
        <fullName evidence="2">Addiction module toxin RelE</fullName>
    </submittedName>
</protein>
<feature type="non-terminal residue" evidence="2">
    <location>
        <position position="126"/>
    </location>
</feature>
<gene>
    <name evidence="2" type="ORF">FKY71_16275</name>
</gene>
<sequence>MARPLRIEFEGALYHVMARGNARGEIFLDDDDRQAFVDNLGRVCARFDWRVWAWCLMSNHYHLLIETLRPTLSKGMREVNGVYTQGFNRRHGRIGHVLQGRYKAVLVQKDTHLLELSRYVVLNPVK</sequence>
<dbReference type="SUPFAM" id="SSF143422">
    <property type="entry name" value="Transposase IS200-like"/>
    <property type="match status" value="1"/>
</dbReference>
<dbReference type="Pfam" id="PF01797">
    <property type="entry name" value="Y1_Tnp"/>
    <property type="match status" value="1"/>
</dbReference>
<dbReference type="AlphaFoldDB" id="A0A540VK29"/>
<proteinExistence type="predicted"/>
<dbReference type="InterPro" id="IPR036515">
    <property type="entry name" value="Transposase_17_sf"/>
</dbReference>
<dbReference type="GO" id="GO:0006313">
    <property type="term" value="P:DNA transposition"/>
    <property type="evidence" value="ECO:0007669"/>
    <property type="project" value="InterPro"/>
</dbReference>
<reference evidence="2 3" key="1">
    <citation type="submission" date="2019-06" db="EMBL/GenBank/DDBJ databases">
        <title>Metagenome assembled Genome of Spiribacter salinus SL48-SHIP from the microbial mat of Salt Lake 48 (Novosibirsk region, Russia).</title>
        <authorList>
            <person name="Shipova A."/>
            <person name="Rozanov A.S."/>
            <person name="Bryanskaya A.V."/>
            <person name="Peltek S.E."/>
        </authorList>
    </citation>
    <scope>NUCLEOTIDE SEQUENCE [LARGE SCALE GENOMIC DNA]</scope>
    <source>
        <strain evidence="2">SL48-SHIP-2</strain>
    </source>
</reference>
<dbReference type="SMART" id="SM01321">
    <property type="entry name" value="Y1_Tnp"/>
    <property type="match status" value="1"/>
</dbReference>